<protein>
    <recommendedName>
        <fullName evidence="3">Polymerase nucleotidyl transferase domain-containing protein</fullName>
    </recommendedName>
</protein>
<reference evidence="1" key="1">
    <citation type="submission" date="2022-11" db="EMBL/GenBank/DDBJ databases">
        <title>Centuries of genome instability and evolution in soft-shell clam transmissible cancer (bioRxiv).</title>
        <authorList>
            <person name="Hart S.F.M."/>
            <person name="Yonemitsu M.A."/>
            <person name="Giersch R.M."/>
            <person name="Beal B.F."/>
            <person name="Arriagada G."/>
            <person name="Davis B.W."/>
            <person name="Ostrander E.A."/>
            <person name="Goff S.P."/>
            <person name="Metzger M.J."/>
        </authorList>
    </citation>
    <scope>NUCLEOTIDE SEQUENCE</scope>
    <source>
        <strain evidence="1">MELC-2E11</strain>
        <tissue evidence="1">Siphon/mantle</tissue>
    </source>
</reference>
<proteinExistence type="predicted"/>
<keyword evidence="2" id="KW-1185">Reference proteome</keyword>
<evidence type="ECO:0008006" key="3">
    <source>
        <dbReference type="Google" id="ProtNLM"/>
    </source>
</evidence>
<dbReference type="EMBL" id="CP111022">
    <property type="protein sequence ID" value="WAR19890.1"/>
    <property type="molecule type" value="Genomic_DNA"/>
</dbReference>
<evidence type="ECO:0000313" key="1">
    <source>
        <dbReference type="EMBL" id="WAR19890.1"/>
    </source>
</evidence>
<gene>
    <name evidence="1" type="ORF">MAR_001728</name>
</gene>
<evidence type="ECO:0000313" key="2">
    <source>
        <dbReference type="Proteomes" id="UP001164746"/>
    </source>
</evidence>
<name>A0ABY7FCS4_MYAAR</name>
<sequence length="231" mass="26371">MVQYSVLDKAGASEYVRKLRQDGRLVEDVLETNLLLFEEREVGIYTFGSACEGTTTPGMNSDVDTMMCFLSMPVFEKEEDFDEYCMEELQEDPNEVEFSYALMLIDDYTPVGFTKLQFVKAEDDDCIITLSKDANGKDVVVNSGMIDAMDHDERNGPAATTLKRPGFSDLDHIPSFRCRKWPTVAEEFFTRERKYDALSGSLKYATALYALEQYEDCLKLLRNLDANLQNR</sequence>
<dbReference type="Proteomes" id="UP001164746">
    <property type="component" value="Chromosome 11"/>
</dbReference>
<organism evidence="1 2">
    <name type="scientific">Mya arenaria</name>
    <name type="common">Soft-shell clam</name>
    <dbReference type="NCBI Taxonomy" id="6604"/>
    <lineage>
        <taxon>Eukaryota</taxon>
        <taxon>Metazoa</taxon>
        <taxon>Spiralia</taxon>
        <taxon>Lophotrochozoa</taxon>
        <taxon>Mollusca</taxon>
        <taxon>Bivalvia</taxon>
        <taxon>Autobranchia</taxon>
        <taxon>Heteroconchia</taxon>
        <taxon>Euheterodonta</taxon>
        <taxon>Imparidentia</taxon>
        <taxon>Neoheterodontei</taxon>
        <taxon>Myida</taxon>
        <taxon>Myoidea</taxon>
        <taxon>Myidae</taxon>
        <taxon>Mya</taxon>
    </lineage>
</organism>
<accession>A0ABY7FCS4</accession>